<protein>
    <recommendedName>
        <fullName evidence="2">PGG domain-containing protein</fullName>
    </recommendedName>
</protein>
<dbReference type="GO" id="GO:0016020">
    <property type="term" value="C:membrane"/>
    <property type="evidence" value="ECO:0007669"/>
    <property type="project" value="TreeGrafter"/>
</dbReference>
<evidence type="ECO:0000259" key="2">
    <source>
        <dbReference type="Pfam" id="PF13962"/>
    </source>
</evidence>
<keyword evidence="1" id="KW-0812">Transmembrane</keyword>
<feature type="domain" description="PGG" evidence="2">
    <location>
        <begin position="100"/>
        <end position="205"/>
    </location>
</feature>
<keyword evidence="1" id="KW-1133">Transmembrane helix</keyword>
<gene>
    <name evidence="3" type="ORF">RJT34_13900</name>
</gene>
<evidence type="ECO:0000256" key="1">
    <source>
        <dbReference type="SAM" id="Phobius"/>
    </source>
</evidence>
<accession>A0AAN9JRX2</accession>
<name>A0AAN9JRX2_CLITE</name>
<feature type="transmembrane region" description="Helical" evidence="1">
    <location>
        <begin position="218"/>
        <end position="245"/>
    </location>
</feature>
<organism evidence="3 4">
    <name type="scientific">Clitoria ternatea</name>
    <name type="common">Butterfly pea</name>
    <dbReference type="NCBI Taxonomy" id="43366"/>
    <lineage>
        <taxon>Eukaryota</taxon>
        <taxon>Viridiplantae</taxon>
        <taxon>Streptophyta</taxon>
        <taxon>Embryophyta</taxon>
        <taxon>Tracheophyta</taxon>
        <taxon>Spermatophyta</taxon>
        <taxon>Magnoliopsida</taxon>
        <taxon>eudicotyledons</taxon>
        <taxon>Gunneridae</taxon>
        <taxon>Pentapetalae</taxon>
        <taxon>rosids</taxon>
        <taxon>fabids</taxon>
        <taxon>Fabales</taxon>
        <taxon>Fabaceae</taxon>
        <taxon>Papilionoideae</taxon>
        <taxon>50 kb inversion clade</taxon>
        <taxon>NPAAA clade</taxon>
        <taxon>indigoferoid/millettioid clade</taxon>
        <taxon>Phaseoleae</taxon>
        <taxon>Clitoria</taxon>
    </lineage>
</organism>
<keyword evidence="4" id="KW-1185">Reference proteome</keyword>
<dbReference type="PANTHER" id="PTHR24177">
    <property type="entry name" value="CASKIN"/>
    <property type="match status" value="1"/>
</dbReference>
<reference evidence="3 4" key="1">
    <citation type="submission" date="2024-01" db="EMBL/GenBank/DDBJ databases">
        <title>The genomes of 5 underutilized Papilionoideae crops provide insights into root nodulation and disease resistance.</title>
        <authorList>
            <person name="Yuan L."/>
        </authorList>
    </citation>
    <scope>NUCLEOTIDE SEQUENCE [LARGE SCALE GENOMIC DNA]</scope>
    <source>
        <strain evidence="3">LY-2023</strain>
        <tissue evidence="3">Leaf</tissue>
    </source>
</reference>
<comment type="caution">
    <text evidence="3">The sequence shown here is derived from an EMBL/GenBank/DDBJ whole genome shotgun (WGS) entry which is preliminary data.</text>
</comment>
<evidence type="ECO:0000313" key="3">
    <source>
        <dbReference type="EMBL" id="KAK7303001.1"/>
    </source>
</evidence>
<dbReference type="PANTHER" id="PTHR24177:SF103">
    <property type="entry name" value="PGG DOMAIN-CONTAINING PROTEIN"/>
    <property type="match status" value="1"/>
</dbReference>
<keyword evidence="1" id="KW-0472">Membrane</keyword>
<feature type="transmembrane region" description="Helical" evidence="1">
    <location>
        <begin position="181"/>
        <end position="206"/>
    </location>
</feature>
<sequence>MVEKIMELFPVAMHDMDAKKKNIVLLAVENRQTYLYEFLLKRKTSLKESILGKSITTQTVHCTWQPSLESISLGSLLAKRLKCTGKSSGSCQKRWRVALKTAESCSVVAAALIATVAFSASTAVPGGLEETVIPLKAGQNSKHSPSHLSLLFAVRSQQCCSPLLTSRFQEKDFGRNFPWKLILGLKSLFMSITAMMVSLSIGHFFVLKDKLRSAAYPVYAITCLPVTLFALAQFPQYIDLIWAILKKVLQRGYKTSLV</sequence>
<proteinExistence type="predicted"/>
<dbReference type="AlphaFoldDB" id="A0AAN9JRX2"/>
<evidence type="ECO:0000313" key="4">
    <source>
        <dbReference type="Proteomes" id="UP001359559"/>
    </source>
</evidence>
<dbReference type="EMBL" id="JAYKXN010000003">
    <property type="protein sequence ID" value="KAK7303001.1"/>
    <property type="molecule type" value="Genomic_DNA"/>
</dbReference>
<dbReference type="Proteomes" id="UP001359559">
    <property type="component" value="Unassembled WGS sequence"/>
</dbReference>
<dbReference type="Pfam" id="PF13962">
    <property type="entry name" value="PGG"/>
    <property type="match status" value="1"/>
</dbReference>
<dbReference type="InterPro" id="IPR026961">
    <property type="entry name" value="PGG_dom"/>
</dbReference>